<feature type="compositionally biased region" description="Gly residues" evidence="1">
    <location>
        <begin position="226"/>
        <end position="236"/>
    </location>
</feature>
<feature type="compositionally biased region" description="Polar residues" evidence="1">
    <location>
        <begin position="238"/>
        <end position="251"/>
    </location>
</feature>
<feature type="compositionally biased region" description="Low complexity" evidence="1">
    <location>
        <begin position="175"/>
        <end position="190"/>
    </location>
</feature>
<name>A0AAN6IS90_EXODE</name>
<sequence>MPPSEKASSSPQPSTNMSMSTMNTSTSTPQDLPPSYETTISAPSTSTSIPNTPSHHPPSPAITIPSQNPLEALPRLAAINLSKYCVPESKLSDDSTTVTTTKPELATTQYALVKFIREQAYLPPKPLMIIRGTHERGSSGSFGDDGIVDFELKINLTSLLDIASTNYPDGGYANGSSSSSPSSSWSGPSTSDRRIRVQPVDQSLSPSTTPKQTSTITTRTGSGSNIRGGHGRGGGRSPQQRDSSTNSLNPNLTPLEQWIKRFCEDKTENRSFTIHRRPTPTFTTTTQILEGMVRTLLASTKYRGKVTVEFVFHYSAVTVLRRPPASSGTWVWLSNMVQNLLSRTKKYEVVESVWDVVGSTGTADTAGTTNTTGTERLSGTASLAAQDWWREWQPAIRNAVLARRQGWVTVEDWLEARMGVREKDRLMDWGTSGDY</sequence>
<protein>
    <submittedName>
        <fullName evidence="2">Uncharacterized protein</fullName>
    </submittedName>
</protein>
<dbReference type="Proteomes" id="UP001161757">
    <property type="component" value="Unassembled WGS sequence"/>
</dbReference>
<evidence type="ECO:0000313" key="2">
    <source>
        <dbReference type="EMBL" id="KAJ8988513.1"/>
    </source>
</evidence>
<dbReference type="PANTHER" id="PTHR37848">
    <property type="entry name" value="EXPRESSED PROTEIN"/>
    <property type="match status" value="1"/>
</dbReference>
<evidence type="ECO:0000313" key="3">
    <source>
        <dbReference type="Proteomes" id="UP001161757"/>
    </source>
</evidence>
<dbReference type="PANTHER" id="PTHR37848:SF1">
    <property type="entry name" value="SUN DOMAIN-CONTAINING PROTEIN"/>
    <property type="match status" value="1"/>
</dbReference>
<dbReference type="EMBL" id="JAJGCB010000018">
    <property type="protein sequence ID" value="KAJ8988513.1"/>
    <property type="molecule type" value="Genomic_DNA"/>
</dbReference>
<proteinExistence type="predicted"/>
<dbReference type="AlphaFoldDB" id="A0AAN6IS90"/>
<feature type="region of interest" description="Disordered" evidence="1">
    <location>
        <begin position="1"/>
        <end position="66"/>
    </location>
</feature>
<reference evidence="2" key="1">
    <citation type="submission" date="2023-01" db="EMBL/GenBank/DDBJ databases">
        <title>Exophiala dermititidis isolated from Cystic Fibrosis Patient.</title>
        <authorList>
            <person name="Kurbessoian T."/>
            <person name="Crocker A."/>
            <person name="Murante D."/>
            <person name="Hogan D.A."/>
            <person name="Stajich J.E."/>
        </authorList>
    </citation>
    <scope>NUCLEOTIDE SEQUENCE</scope>
    <source>
        <strain evidence="2">Ex8</strain>
    </source>
</reference>
<feature type="region of interest" description="Disordered" evidence="1">
    <location>
        <begin position="173"/>
        <end position="251"/>
    </location>
</feature>
<feature type="compositionally biased region" description="Low complexity" evidence="1">
    <location>
        <begin position="38"/>
        <end position="54"/>
    </location>
</feature>
<accession>A0AAN6IS90</accession>
<evidence type="ECO:0000256" key="1">
    <source>
        <dbReference type="SAM" id="MobiDB-lite"/>
    </source>
</evidence>
<organism evidence="2 3">
    <name type="scientific">Exophiala dermatitidis</name>
    <name type="common">Black yeast-like fungus</name>
    <name type="synonym">Wangiella dermatitidis</name>
    <dbReference type="NCBI Taxonomy" id="5970"/>
    <lineage>
        <taxon>Eukaryota</taxon>
        <taxon>Fungi</taxon>
        <taxon>Dikarya</taxon>
        <taxon>Ascomycota</taxon>
        <taxon>Pezizomycotina</taxon>
        <taxon>Eurotiomycetes</taxon>
        <taxon>Chaetothyriomycetidae</taxon>
        <taxon>Chaetothyriales</taxon>
        <taxon>Herpotrichiellaceae</taxon>
        <taxon>Exophiala</taxon>
    </lineage>
</organism>
<feature type="compositionally biased region" description="Low complexity" evidence="1">
    <location>
        <begin position="8"/>
        <end position="30"/>
    </location>
</feature>
<gene>
    <name evidence="2" type="ORF">HRR80_007539</name>
</gene>
<feature type="compositionally biased region" description="Low complexity" evidence="1">
    <location>
        <begin position="203"/>
        <end position="225"/>
    </location>
</feature>
<comment type="caution">
    <text evidence="2">The sequence shown here is derived from an EMBL/GenBank/DDBJ whole genome shotgun (WGS) entry which is preliminary data.</text>
</comment>